<sequence length="703" mass="76973">MNLENFFTPASVAVIGASRNPQKIGYGILKNIIEGQFKGKIYPVNPQAQEILNFPSFAKIADIQPLPDLAIIALPASLVLDTVLESAKANIKNFIIISAGFKEVGPEGATREKDLAKIVTEYNLNVLGPNCLGFINTHHLLNASFASTSPLKGGIAFASQSGALCTAVLDWAAKGILGFSYFVSLGNKIGISEIDLLELWENDANVSCIALYLEGIKDGRRFLHATQRISLKKPIIIISPGFSQEAQNAISSHTGSIATESQTLTTVFSQAGLIHAKNLEDLFDDMTVFANAKLPGGRNVAVVSNAGGPSILTTDEIIKQNLFIAPLTEKTISNLAEKLPRIINLRDPLDLVGDALSTRYEEALREILHEQVVDAVIILLTPQIMTEIEETASVIVKLSKKYDKPILTAFMGGVSVERGVRILNEHKIPNFSFPERAVGALRQLVAYHEWIESSKGKKAFFVENKKSILQISDLPKLNQIIEKGKQRKNGFLSDQETFEILKAFSFPIPPYGFANNSAGVATMARFIGLPVVLKISSPDLPHKSDLGGVKVNLDNFEKVGKAAKMLETIVKNESHNLSGWSFLIQKMIWADHELIIGAKKDPNFGHLIMFGAGGIYTEIYKDLAFRLAPLEKKDAQALIQETKVYQILKGYRGKEMANLGKIGEVLHLTSNLVMQLPEIQELDFNPLLVSDQEATIADAKIRV</sequence>
<dbReference type="Pfam" id="PF13380">
    <property type="entry name" value="CoA_binding_2"/>
    <property type="match status" value="1"/>
</dbReference>
<dbReference type="InterPro" id="IPR016102">
    <property type="entry name" value="Succinyl-CoA_synth-like"/>
</dbReference>
<dbReference type="Pfam" id="PF13607">
    <property type="entry name" value="Succ_CoA_lig"/>
    <property type="match status" value="1"/>
</dbReference>
<dbReference type="AlphaFoldDB" id="A0A2M7ANU3"/>
<keyword evidence="1" id="KW-0436">Ligase</keyword>
<dbReference type="Pfam" id="PF13549">
    <property type="entry name" value="ATP-grasp_5"/>
    <property type="match status" value="1"/>
</dbReference>
<organism evidence="5 6">
    <name type="scientific">candidate division WWE3 bacterium CG06_land_8_20_14_3_00_42_16</name>
    <dbReference type="NCBI Taxonomy" id="1975083"/>
    <lineage>
        <taxon>Bacteria</taxon>
        <taxon>Katanobacteria</taxon>
    </lineage>
</organism>
<keyword evidence="2" id="KW-0547">Nucleotide-binding</keyword>
<dbReference type="GO" id="GO:0043758">
    <property type="term" value="F:acetate-CoA ligase (ADP-forming) activity"/>
    <property type="evidence" value="ECO:0007669"/>
    <property type="project" value="InterPro"/>
</dbReference>
<dbReference type="SUPFAM" id="SSF52210">
    <property type="entry name" value="Succinyl-CoA synthetase domains"/>
    <property type="match status" value="2"/>
</dbReference>
<dbReference type="Gene3D" id="3.40.50.720">
    <property type="entry name" value="NAD(P)-binding Rossmann-like Domain"/>
    <property type="match status" value="1"/>
</dbReference>
<evidence type="ECO:0000313" key="6">
    <source>
        <dbReference type="Proteomes" id="UP000229916"/>
    </source>
</evidence>
<dbReference type="PANTHER" id="PTHR43334:SF1">
    <property type="entry name" value="3-HYDROXYPROPIONATE--COA LIGASE [ADP-FORMING]"/>
    <property type="match status" value="1"/>
</dbReference>
<proteinExistence type="predicted"/>
<feature type="domain" description="CoA-binding" evidence="4">
    <location>
        <begin position="6"/>
        <end position="101"/>
    </location>
</feature>
<dbReference type="InterPro" id="IPR043938">
    <property type="entry name" value="Ligase_CoA_dom"/>
</dbReference>
<dbReference type="Proteomes" id="UP000229916">
    <property type="component" value="Unassembled WGS sequence"/>
</dbReference>
<dbReference type="InterPro" id="IPR036291">
    <property type="entry name" value="NAD(P)-bd_dom_sf"/>
</dbReference>
<dbReference type="EMBL" id="PEWD01000035">
    <property type="protein sequence ID" value="PIU69047.1"/>
    <property type="molecule type" value="Genomic_DNA"/>
</dbReference>
<evidence type="ECO:0000313" key="5">
    <source>
        <dbReference type="EMBL" id="PIU69047.1"/>
    </source>
</evidence>
<dbReference type="PANTHER" id="PTHR43334">
    <property type="entry name" value="ACETATE--COA LIGASE [ADP-FORMING]"/>
    <property type="match status" value="1"/>
</dbReference>
<dbReference type="SUPFAM" id="SSF56059">
    <property type="entry name" value="Glutathione synthetase ATP-binding domain-like"/>
    <property type="match status" value="1"/>
</dbReference>
<dbReference type="InterPro" id="IPR003781">
    <property type="entry name" value="CoA-bd"/>
</dbReference>
<dbReference type="InterPro" id="IPR051538">
    <property type="entry name" value="Acyl-CoA_Synth/Transferase"/>
</dbReference>
<evidence type="ECO:0000256" key="3">
    <source>
        <dbReference type="ARBA" id="ARBA00022840"/>
    </source>
</evidence>
<reference evidence="6" key="1">
    <citation type="submission" date="2017-09" db="EMBL/GenBank/DDBJ databases">
        <title>Depth-based differentiation of microbial function through sediment-hosted aquifers and enrichment of novel symbionts in the deep terrestrial subsurface.</title>
        <authorList>
            <person name="Probst A.J."/>
            <person name="Ladd B."/>
            <person name="Jarett J.K."/>
            <person name="Geller-Mcgrath D.E."/>
            <person name="Sieber C.M.K."/>
            <person name="Emerson J.B."/>
            <person name="Anantharaman K."/>
            <person name="Thomas B.C."/>
            <person name="Malmstrom R."/>
            <person name="Stieglmeier M."/>
            <person name="Klingl A."/>
            <person name="Woyke T."/>
            <person name="Ryan C.M."/>
            <person name="Banfield J.F."/>
        </authorList>
    </citation>
    <scope>NUCLEOTIDE SEQUENCE [LARGE SCALE GENOMIC DNA]</scope>
</reference>
<accession>A0A2M7ANU3</accession>
<dbReference type="Gene3D" id="3.40.50.261">
    <property type="entry name" value="Succinyl-CoA synthetase domains"/>
    <property type="match status" value="2"/>
</dbReference>
<dbReference type="InterPro" id="IPR032875">
    <property type="entry name" value="Succ_CoA_lig_flav_dom"/>
</dbReference>
<dbReference type="GO" id="GO:0005524">
    <property type="term" value="F:ATP binding"/>
    <property type="evidence" value="ECO:0007669"/>
    <property type="project" value="UniProtKB-KW"/>
</dbReference>
<dbReference type="SUPFAM" id="SSF51735">
    <property type="entry name" value="NAD(P)-binding Rossmann-fold domains"/>
    <property type="match status" value="1"/>
</dbReference>
<dbReference type="SMART" id="SM00881">
    <property type="entry name" value="CoA_binding"/>
    <property type="match status" value="1"/>
</dbReference>
<evidence type="ECO:0000259" key="4">
    <source>
        <dbReference type="SMART" id="SM00881"/>
    </source>
</evidence>
<keyword evidence="3" id="KW-0067">ATP-binding</keyword>
<evidence type="ECO:0000256" key="1">
    <source>
        <dbReference type="ARBA" id="ARBA00022598"/>
    </source>
</evidence>
<dbReference type="Gene3D" id="3.30.1490.20">
    <property type="entry name" value="ATP-grasp fold, A domain"/>
    <property type="match status" value="1"/>
</dbReference>
<protein>
    <submittedName>
        <fullName evidence="5">Acyl-CoA synthetase</fullName>
    </submittedName>
</protein>
<comment type="caution">
    <text evidence="5">The sequence shown here is derived from an EMBL/GenBank/DDBJ whole genome shotgun (WGS) entry which is preliminary data.</text>
</comment>
<dbReference type="InterPro" id="IPR013815">
    <property type="entry name" value="ATP_grasp_subdomain_1"/>
</dbReference>
<dbReference type="Gene3D" id="3.30.470.20">
    <property type="entry name" value="ATP-grasp fold, B domain"/>
    <property type="match status" value="1"/>
</dbReference>
<evidence type="ECO:0000256" key="2">
    <source>
        <dbReference type="ARBA" id="ARBA00022741"/>
    </source>
</evidence>
<dbReference type="Pfam" id="PF19045">
    <property type="entry name" value="Ligase_CoA_2"/>
    <property type="match status" value="1"/>
</dbReference>
<name>A0A2M7ANU3_UNCKA</name>
<gene>
    <name evidence="5" type="ORF">COS81_01715</name>
</gene>